<feature type="region of interest" description="Disordered" evidence="1">
    <location>
        <begin position="521"/>
        <end position="555"/>
    </location>
</feature>
<dbReference type="RefSeq" id="XP_031001254.1">
    <property type="nucleotide sequence ID" value="XM_031153928.1"/>
</dbReference>
<feature type="domain" description="DUF7099" evidence="3">
    <location>
        <begin position="549"/>
        <end position="914"/>
    </location>
</feature>
<accession>A0A8H8TWZ9</accession>
<dbReference type="AlphaFoldDB" id="A0A8H8TWZ9"/>
<dbReference type="EMBL" id="QGMH01000266">
    <property type="protein sequence ID" value="TVY22466.1"/>
    <property type="molecule type" value="Genomic_DNA"/>
</dbReference>
<evidence type="ECO:0008006" key="7">
    <source>
        <dbReference type="Google" id="ProtNLM"/>
    </source>
</evidence>
<proteinExistence type="predicted"/>
<feature type="compositionally biased region" description="Low complexity" evidence="1">
    <location>
        <begin position="543"/>
        <end position="555"/>
    </location>
</feature>
<dbReference type="InterPro" id="IPR055526">
    <property type="entry name" value="DUF7100"/>
</dbReference>
<sequence length="978" mass="108300">MASAPVSSSMFMRLVSTWRLLALRSDVDSIILELLGVFSLEKIYSEGDKETYQQLLVTLLAQLNSIFYIQRLSLPSENLQVGWYLGFIVSWEVTLRSIEYVLQIVIEGRESLWEAQLLRDKYLAEFLLSALRVLTLHPKTPANQRAKDRRDRFARIHTSLERVFSSYPGNNSFLLQIAKDITDALRKDPESLGLPSGLKYEIPNLASELYPLAECFSSARISALAPPDGFSSGWLSQFLALRDVSHFVVGASVQYVVNRENRGMHLQASSSRARNAILHTLDNIQLPAYLLKIDLVAEFSETFRIILPSTPSLQRRASESQIDESEMDAIDAFCSRLSERQIVHRVSDREVMHAMSEVTRNIALLDDSSEQFRHIWGLLKPFEATADTINVERHLSTHYFQLAPPKVEAGVSHFSSSNVLSSGQTEFSSHRESPDRSHSISQSLVSPLSPGFRHMPDAPAPQMNSVDSFNIKETIIQSETPFSPDLVGSPGPSQSRFEQPAPVLSFDPVPIVRSRTIPMIAPPEKGKSKWRSPFGSRKESVGTSADTSSLSSSNLDSQRLDEISLKPLAGVPKKNAKGKGAKSISVYLSQNSTYALFWNPFSIYIFDVGPSPPTIGRAISTESACVLVAVTKVHLAYVIGTRDQKLTLRIVNLVQPSTPAIDYRMASSPWCRSIAICPKENYVVIGFDNSLVRLYSTTNSEPPREDRLHSRYHPECKDCPPVDTLSFSNDGLHLLGTTRSHKTGIIQVYSWKFPFSSFDEVSSCRYQVPLHESEDGGVSSAIFRSGSGDDEDVICITTWTQSGVPILVQPQDGHRTDIRSEISVRQNRLGSRIQCAAFSPTGTELALVNDKGDLYQISSLNSSPMNINKLATSKELTAKSESFAMTFMTLPDEEAIVMAWADFAKGMGYIKKLPTSSSGMGSVTSTPGITRAIPETSHFELHAESKQPPQPPAELVSPDTPSMFKSMKGLGLAKDNSF</sequence>
<dbReference type="SUPFAM" id="SSF50978">
    <property type="entry name" value="WD40 repeat-like"/>
    <property type="match status" value="1"/>
</dbReference>
<dbReference type="InterPro" id="IPR055525">
    <property type="entry name" value="DUF7099"/>
</dbReference>
<gene>
    <name evidence="5" type="ORF">LHYA1_G009024</name>
</gene>
<keyword evidence="2" id="KW-0732">Signal</keyword>
<evidence type="ECO:0000313" key="5">
    <source>
        <dbReference type="EMBL" id="TVY22466.1"/>
    </source>
</evidence>
<feature type="region of interest" description="Disordered" evidence="1">
    <location>
        <begin position="422"/>
        <end position="463"/>
    </location>
</feature>
<evidence type="ECO:0000256" key="2">
    <source>
        <dbReference type="SAM" id="SignalP"/>
    </source>
</evidence>
<dbReference type="OrthoDB" id="5321461at2759"/>
<feature type="region of interest" description="Disordered" evidence="1">
    <location>
        <begin position="941"/>
        <end position="961"/>
    </location>
</feature>
<keyword evidence="6" id="KW-1185">Reference proteome</keyword>
<evidence type="ECO:0000256" key="1">
    <source>
        <dbReference type="SAM" id="MobiDB-lite"/>
    </source>
</evidence>
<feature type="chain" id="PRO_5034412625" description="WD repeat-containing protein" evidence="2">
    <location>
        <begin position="18"/>
        <end position="978"/>
    </location>
</feature>
<reference evidence="5 6" key="1">
    <citation type="submission" date="2018-05" db="EMBL/GenBank/DDBJ databases">
        <title>Genome sequencing and assembly of the regulated plant pathogen Lachnellula willkommii and related sister species for the development of diagnostic species identification markers.</title>
        <authorList>
            <person name="Giroux E."/>
            <person name="Bilodeau G."/>
        </authorList>
    </citation>
    <scope>NUCLEOTIDE SEQUENCE [LARGE SCALE GENOMIC DNA]</scope>
    <source>
        <strain evidence="5 6">CBS 185.66</strain>
    </source>
</reference>
<feature type="compositionally biased region" description="Basic and acidic residues" evidence="1">
    <location>
        <begin position="428"/>
        <end position="438"/>
    </location>
</feature>
<evidence type="ECO:0000259" key="4">
    <source>
        <dbReference type="Pfam" id="PF23391"/>
    </source>
</evidence>
<comment type="caution">
    <text evidence="5">The sequence shown here is derived from an EMBL/GenBank/DDBJ whole genome shotgun (WGS) entry which is preliminary data.</text>
</comment>
<evidence type="ECO:0000259" key="3">
    <source>
        <dbReference type="Pfam" id="PF23388"/>
    </source>
</evidence>
<evidence type="ECO:0000313" key="6">
    <source>
        <dbReference type="Proteomes" id="UP000431533"/>
    </source>
</evidence>
<name>A0A8H8TWZ9_9HELO</name>
<dbReference type="InterPro" id="IPR036322">
    <property type="entry name" value="WD40_repeat_dom_sf"/>
</dbReference>
<feature type="region of interest" description="Disordered" evidence="1">
    <location>
        <begin position="480"/>
        <end position="500"/>
    </location>
</feature>
<dbReference type="Proteomes" id="UP000431533">
    <property type="component" value="Unassembled WGS sequence"/>
</dbReference>
<dbReference type="InterPro" id="IPR015943">
    <property type="entry name" value="WD40/YVTN_repeat-like_dom_sf"/>
</dbReference>
<dbReference type="Gene3D" id="2.130.10.10">
    <property type="entry name" value="YVTN repeat-like/Quinoprotein amine dehydrogenase"/>
    <property type="match status" value="1"/>
</dbReference>
<feature type="signal peptide" evidence="2">
    <location>
        <begin position="1"/>
        <end position="17"/>
    </location>
</feature>
<protein>
    <recommendedName>
        <fullName evidence="7">WD repeat-containing protein</fullName>
    </recommendedName>
</protein>
<dbReference type="GeneID" id="41989222"/>
<dbReference type="Pfam" id="PF23391">
    <property type="entry name" value="DUF7100"/>
    <property type="match status" value="1"/>
</dbReference>
<feature type="domain" description="DUF7100" evidence="4">
    <location>
        <begin position="7"/>
        <end position="338"/>
    </location>
</feature>
<organism evidence="5 6">
    <name type="scientific">Lachnellula hyalina</name>
    <dbReference type="NCBI Taxonomy" id="1316788"/>
    <lineage>
        <taxon>Eukaryota</taxon>
        <taxon>Fungi</taxon>
        <taxon>Dikarya</taxon>
        <taxon>Ascomycota</taxon>
        <taxon>Pezizomycotina</taxon>
        <taxon>Leotiomycetes</taxon>
        <taxon>Helotiales</taxon>
        <taxon>Lachnaceae</taxon>
        <taxon>Lachnellula</taxon>
    </lineage>
</organism>
<dbReference type="Pfam" id="PF23388">
    <property type="entry name" value="DUF7099"/>
    <property type="match status" value="1"/>
</dbReference>